<name>A0A2A9UUR3_BACCE</name>
<sequence>MPFISNAALCNIFHQNSTNPIVTSIGFQFGYSFVTVMLHPPKRETSCCNLLTRKAFRANYTLSSFIKHFLIYVQLTIQLLFSRLHLE</sequence>
<reference evidence="1 2" key="1">
    <citation type="submission" date="2017-09" db="EMBL/GenBank/DDBJ databases">
        <title>Large-scale bioinformatics analysis of Bacillus genomes uncovers conserved roles of natural products in bacterial physiology.</title>
        <authorList>
            <consortium name="Agbiome Team Llc"/>
            <person name="Bleich R.M."/>
            <person name="Grubbs K.J."/>
            <person name="Santa Maria K.C."/>
            <person name="Allen S.E."/>
            <person name="Farag S."/>
            <person name="Shank E.A."/>
            <person name="Bowers A."/>
        </authorList>
    </citation>
    <scope>NUCLEOTIDE SEQUENCE [LARGE SCALE GENOMIC DNA]</scope>
    <source>
        <strain evidence="1 2">AFS010695</strain>
    </source>
</reference>
<dbReference type="OrthoDB" id="2943800at2"/>
<dbReference type="AlphaFoldDB" id="A0A2A9UUR3"/>
<proteinExistence type="predicted"/>
<evidence type="ECO:0000313" key="1">
    <source>
        <dbReference type="EMBL" id="PEW07156.1"/>
    </source>
</evidence>
<dbReference type="EMBL" id="NTWE01000003">
    <property type="protein sequence ID" value="PEW07156.1"/>
    <property type="molecule type" value="Genomic_DNA"/>
</dbReference>
<comment type="caution">
    <text evidence="1">The sequence shown here is derived from an EMBL/GenBank/DDBJ whole genome shotgun (WGS) entry which is preliminary data.</text>
</comment>
<accession>A0A2A9UUR3</accession>
<organism evidence="1 2">
    <name type="scientific">Bacillus cereus</name>
    <dbReference type="NCBI Taxonomy" id="1396"/>
    <lineage>
        <taxon>Bacteria</taxon>
        <taxon>Bacillati</taxon>
        <taxon>Bacillota</taxon>
        <taxon>Bacilli</taxon>
        <taxon>Bacillales</taxon>
        <taxon>Bacillaceae</taxon>
        <taxon>Bacillus</taxon>
        <taxon>Bacillus cereus group</taxon>
    </lineage>
</organism>
<evidence type="ECO:0000313" key="2">
    <source>
        <dbReference type="Proteomes" id="UP000220635"/>
    </source>
</evidence>
<protein>
    <submittedName>
        <fullName evidence="1">Uncharacterized protein</fullName>
    </submittedName>
</protein>
<dbReference type="Proteomes" id="UP000220635">
    <property type="component" value="Unassembled WGS sequence"/>
</dbReference>
<gene>
    <name evidence="1" type="ORF">CN425_00655</name>
</gene>